<keyword evidence="1" id="KW-0732">Signal</keyword>
<evidence type="ECO:0000313" key="2">
    <source>
        <dbReference type="EMBL" id="QKZ05904.1"/>
    </source>
</evidence>
<evidence type="ECO:0008006" key="4">
    <source>
        <dbReference type="Google" id="ProtNLM"/>
    </source>
</evidence>
<dbReference type="KEGG" id="pez:HWQ56_19780"/>
<feature type="chain" id="PRO_5028924203" description="Lipoprotein" evidence="1">
    <location>
        <begin position="22"/>
        <end position="115"/>
    </location>
</feature>
<protein>
    <recommendedName>
        <fullName evidence="4">Lipoprotein</fullName>
    </recommendedName>
</protein>
<gene>
    <name evidence="2" type="ORF">HWQ56_19780</name>
</gene>
<dbReference type="Proteomes" id="UP000509568">
    <property type="component" value="Chromosome"/>
</dbReference>
<accession>A0A7D5H8T7</accession>
<dbReference type="EMBL" id="CP056030">
    <property type="protein sequence ID" value="QKZ05904.1"/>
    <property type="molecule type" value="Genomic_DNA"/>
</dbReference>
<reference evidence="2 3" key="1">
    <citation type="submission" date="2020-06" db="EMBL/GenBank/DDBJ databases">
        <title>Pseudomonas eucalypticola sp. nov., an endophyte of Eucalyptus dunnii leaves with biocontrol ability of eucalyptus leaf blight.</title>
        <authorList>
            <person name="Liu Y."/>
            <person name="Song Z."/>
            <person name="Zeng H."/>
            <person name="Lu M."/>
            <person name="Wang X."/>
            <person name="Lian X."/>
            <person name="Zhang Q."/>
        </authorList>
    </citation>
    <scope>NUCLEOTIDE SEQUENCE [LARGE SCALE GENOMIC DNA]</scope>
    <source>
        <strain evidence="2 3">NP-1</strain>
    </source>
</reference>
<evidence type="ECO:0000256" key="1">
    <source>
        <dbReference type="SAM" id="SignalP"/>
    </source>
</evidence>
<dbReference type="PROSITE" id="PS51257">
    <property type="entry name" value="PROKAR_LIPOPROTEIN"/>
    <property type="match status" value="1"/>
</dbReference>
<feature type="signal peptide" evidence="1">
    <location>
        <begin position="1"/>
        <end position="21"/>
    </location>
</feature>
<sequence length="115" mass="12162">MRKLLSAVLLVSLGGCMSANMDEVRSQGAYRTFTSQKPAKDVAQCIEYSWQDEVLSGAAADSHTEPGKDGGLTVMVDSKNFADVRQAGAGSSVAYFAEQGVPLSNRRLAALSTCL</sequence>
<proteinExistence type="predicted"/>
<organism evidence="2 3">
    <name type="scientific">Pseudomonas eucalypticola</name>
    <dbReference type="NCBI Taxonomy" id="2599595"/>
    <lineage>
        <taxon>Bacteria</taxon>
        <taxon>Pseudomonadati</taxon>
        <taxon>Pseudomonadota</taxon>
        <taxon>Gammaproteobacteria</taxon>
        <taxon>Pseudomonadales</taxon>
        <taxon>Pseudomonadaceae</taxon>
        <taxon>Pseudomonas</taxon>
    </lineage>
</organism>
<dbReference type="RefSeq" id="WP_158155826.1">
    <property type="nucleotide sequence ID" value="NZ_CP056030.1"/>
</dbReference>
<dbReference type="AlphaFoldDB" id="A0A7D5H8T7"/>
<keyword evidence="3" id="KW-1185">Reference proteome</keyword>
<evidence type="ECO:0000313" key="3">
    <source>
        <dbReference type="Proteomes" id="UP000509568"/>
    </source>
</evidence>
<name>A0A7D5H8T7_9PSED</name>